<evidence type="ECO:0000313" key="3">
    <source>
        <dbReference type="Proteomes" id="UP001501570"/>
    </source>
</evidence>
<feature type="compositionally biased region" description="Low complexity" evidence="1">
    <location>
        <begin position="75"/>
        <end position="88"/>
    </location>
</feature>
<comment type="caution">
    <text evidence="2">The sequence shown here is derived from an EMBL/GenBank/DDBJ whole genome shotgun (WGS) entry which is preliminary data.</text>
</comment>
<sequence>MAAWEAGAATVTATALPTVTAAMATVTARARRVKRRMGGIASPQVTGRHRVATGGAGGVDRMGCVPAAGPGGPLGAPRAGGSRRPGIH</sequence>
<feature type="region of interest" description="Disordered" evidence="1">
    <location>
        <begin position="36"/>
        <end position="88"/>
    </location>
</feature>
<name>A0ABP9SW25_9ACTN</name>
<accession>A0ABP9SW25</accession>
<proteinExistence type="predicted"/>
<dbReference type="EMBL" id="BAABJQ010000053">
    <property type="protein sequence ID" value="GAA5201767.1"/>
    <property type="molecule type" value="Genomic_DNA"/>
</dbReference>
<reference evidence="3" key="1">
    <citation type="journal article" date="2019" name="Int. J. Syst. Evol. Microbiol.">
        <title>The Global Catalogue of Microorganisms (GCM) 10K type strain sequencing project: providing services to taxonomists for standard genome sequencing and annotation.</title>
        <authorList>
            <consortium name="The Broad Institute Genomics Platform"/>
            <consortium name="The Broad Institute Genome Sequencing Center for Infectious Disease"/>
            <person name="Wu L."/>
            <person name="Ma J."/>
        </authorList>
    </citation>
    <scope>NUCLEOTIDE SEQUENCE [LARGE SCALE GENOMIC DNA]</scope>
    <source>
        <strain evidence="3">JCM 18304</strain>
    </source>
</reference>
<protein>
    <submittedName>
        <fullName evidence="2">Uncharacterized protein</fullName>
    </submittedName>
</protein>
<keyword evidence="3" id="KW-1185">Reference proteome</keyword>
<evidence type="ECO:0000256" key="1">
    <source>
        <dbReference type="SAM" id="MobiDB-lite"/>
    </source>
</evidence>
<organism evidence="2 3">
    <name type="scientific">Rugosimonospora acidiphila</name>
    <dbReference type="NCBI Taxonomy" id="556531"/>
    <lineage>
        <taxon>Bacteria</taxon>
        <taxon>Bacillati</taxon>
        <taxon>Actinomycetota</taxon>
        <taxon>Actinomycetes</taxon>
        <taxon>Micromonosporales</taxon>
        <taxon>Micromonosporaceae</taxon>
        <taxon>Rugosimonospora</taxon>
    </lineage>
</organism>
<dbReference type="Proteomes" id="UP001501570">
    <property type="component" value="Unassembled WGS sequence"/>
</dbReference>
<gene>
    <name evidence="2" type="ORF">GCM10023322_82430</name>
</gene>
<evidence type="ECO:0000313" key="2">
    <source>
        <dbReference type="EMBL" id="GAA5201767.1"/>
    </source>
</evidence>